<keyword evidence="3" id="KW-1185">Reference proteome</keyword>
<dbReference type="InterPro" id="IPR002500">
    <property type="entry name" value="PAPS_reduct_dom"/>
</dbReference>
<organism evidence="2 3">
    <name type="scientific">Planobispora siamensis</name>
    <dbReference type="NCBI Taxonomy" id="936338"/>
    <lineage>
        <taxon>Bacteria</taxon>
        <taxon>Bacillati</taxon>
        <taxon>Actinomycetota</taxon>
        <taxon>Actinomycetes</taxon>
        <taxon>Streptosporangiales</taxon>
        <taxon>Streptosporangiaceae</taxon>
        <taxon>Planobispora</taxon>
    </lineage>
</organism>
<evidence type="ECO:0000313" key="2">
    <source>
        <dbReference type="EMBL" id="GIH95314.1"/>
    </source>
</evidence>
<reference evidence="2 3" key="1">
    <citation type="submission" date="2021-01" db="EMBL/GenBank/DDBJ databases">
        <title>Whole genome shotgun sequence of Planobispora siamensis NBRC 107568.</title>
        <authorList>
            <person name="Komaki H."/>
            <person name="Tamura T."/>
        </authorList>
    </citation>
    <scope>NUCLEOTIDE SEQUENCE [LARGE SCALE GENOMIC DNA]</scope>
    <source>
        <strain evidence="2 3">NBRC 107568</strain>
    </source>
</reference>
<dbReference type="Pfam" id="PF01507">
    <property type="entry name" value="PAPS_reduct"/>
    <property type="match status" value="1"/>
</dbReference>
<name>A0A8J3WLH9_9ACTN</name>
<dbReference type="RefSeq" id="WP_204067412.1">
    <property type="nucleotide sequence ID" value="NZ_BOOJ01000052.1"/>
</dbReference>
<accession>A0A8J3WLH9</accession>
<dbReference type="Gene3D" id="3.40.50.620">
    <property type="entry name" value="HUPs"/>
    <property type="match status" value="1"/>
</dbReference>
<dbReference type="GO" id="GO:0003824">
    <property type="term" value="F:catalytic activity"/>
    <property type="evidence" value="ECO:0007669"/>
    <property type="project" value="InterPro"/>
</dbReference>
<dbReference type="Proteomes" id="UP000619788">
    <property type="component" value="Unassembled WGS sequence"/>
</dbReference>
<dbReference type="EMBL" id="BOOJ01000052">
    <property type="protein sequence ID" value="GIH95314.1"/>
    <property type="molecule type" value="Genomic_DNA"/>
</dbReference>
<protein>
    <recommendedName>
        <fullName evidence="1">Phosphoadenosine phosphosulphate reductase domain-containing protein</fullName>
    </recommendedName>
</protein>
<comment type="caution">
    <text evidence="2">The sequence shown here is derived from an EMBL/GenBank/DDBJ whole genome shotgun (WGS) entry which is preliminary data.</text>
</comment>
<proteinExistence type="predicted"/>
<dbReference type="AlphaFoldDB" id="A0A8J3WLH9"/>
<sequence>MLPRRTTITLTATGPALPLRPATHRYDNGIRRLVAATVPASDQHWPNLHYYDAWVLNTSGGKDSGAAAHHFIQIATAAGVLGRGIFLHNDLGAIEWPGTAALDAQHADHYQAMFGATLVELYGDRPGAADLARQHADRYGIPFVVRSRLQGDLLAQIEQYGKFPDAANRHCTSEQKRAPKHRLFTELVKDASLGRKMRILDINGERADESTARARKPAFEHNRVASNKTKRDVWTWRIIHDWSIDQVWALHRAQNIPYAWTYDAGMSRFSCSTCVLGSKADLTLAGRLRPDLIDRIGHLEDRIGHLFKHKTSIRTFLPDGYTPSCQPAAATA</sequence>
<evidence type="ECO:0000313" key="3">
    <source>
        <dbReference type="Proteomes" id="UP000619788"/>
    </source>
</evidence>
<feature type="domain" description="Phosphoadenosine phosphosulphate reductase" evidence="1">
    <location>
        <begin position="181"/>
        <end position="274"/>
    </location>
</feature>
<gene>
    <name evidence="2" type="ORF">Psi01_59440</name>
</gene>
<dbReference type="InterPro" id="IPR014729">
    <property type="entry name" value="Rossmann-like_a/b/a_fold"/>
</dbReference>
<dbReference type="SUPFAM" id="SSF52402">
    <property type="entry name" value="Adenine nucleotide alpha hydrolases-like"/>
    <property type="match status" value="1"/>
</dbReference>
<evidence type="ECO:0000259" key="1">
    <source>
        <dbReference type="Pfam" id="PF01507"/>
    </source>
</evidence>